<dbReference type="Pfam" id="PF05635">
    <property type="entry name" value="23S_rRNA_IVP"/>
    <property type="match status" value="1"/>
</dbReference>
<dbReference type="Proteomes" id="UP000029391">
    <property type="component" value="Unassembled WGS sequence"/>
</dbReference>
<dbReference type="CDD" id="cd16377">
    <property type="entry name" value="23S_rRNA_IVP_like"/>
    <property type="match status" value="1"/>
</dbReference>
<dbReference type="SUPFAM" id="SSF158446">
    <property type="entry name" value="IVS-encoded protein-like"/>
    <property type="match status" value="1"/>
</dbReference>
<dbReference type="AlphaFoldDB" id="A0A091BAF8"/>
<accession>A0A091BAF8</accession>
<dbReference type="OrthoDB" id="160990at2"/>
<dbReference type="EMBL" id="AWXU01000049">
    <property type="protein sequence ID" value="KFN48731.1"/>
    <property type="molecule type" value="Genomic_DNA"/>
</dbReference>
<evidence type="ECO:0000313" key="2">
    <source>
        <dbReference type="EMBL" id="KFN48731.1"/>
    </source>
</evidence>
<keyword evidence="3" id="KW-1185">Reference proteome</keyword>
<sequence length="143" mass="16164">MERSLVYAKSVVWAKSMRLAQLVLLLSRRLPRDERFGIRSQLTRAATSVPSNIAEGWVRESRREKVQFLAIAHGSLAELHTQLLLCCRIQWLDPQETEPAFALADEIGRMLTALRRKWSTSEKAGTEPDPPPPSTRLPASTDE</sequence>
<dbReference type="Gene3D" id="1.20.1440.60">
    <property type="entry name" value="23S rRNA-intervening sequence"/>
    <property type="match status" value="1"/>
</dbReference>
<dbReference type="PANTHER" id="PTHR38471">
    <property type="entry name" value="FOUR HELIX BUNDLE PROTEIN"/>
    <property type="match status" value="1"/>
</dbReference>
<dbReference type="PANTHER" id="PTHR38471:SF2">
    <property type="entry name" value="FOUR HELIX BUNDLE PROTEIN"/>
    <property type="match status" value="1"/>
</dbReference>
<dbReference type="NCBIfam" id="TIGR02436">
    <property type="entry name" value="four helix bundle protein"/>
    <property type="match status" value="1"/>
</dbReference>
<organism evidence="2 3">
    <name type="scientific">Arenimonas composti TR7-09 = DSM 18010</name>
    <dbReference type="NCBI Taxonomy" id="1121013"/>
    <lineage>
        <taxon>Bacteria</taxon>
        <taxon>Pseudomonadati</taxon>
        <taxon>Pseudomonadota</taxon>
        <taxon>Gammaproteobacteria</taxon>
        <taxon>Lysobacterales</taxon>
        <taxon>Lysobacteraceae</taxon>
        <taxon>Arenimonas</taxon>
    </lineage>
</organism>
<dbReference type="InterPro" id="IPR012657">
    <property type="entry name" value="23S_rRNA-intervening_sequence"/>
</dbReference>
<evidence type="ECO:0000313" key="3">
    <source>
        <dbReference type="Proteomes" id="UP000029391"/>
    </source>
</evidence>
<name>A0A091BAF8_9GAMM</name>
<evidence type="ECO:0000256" key="1">
    <source>
        <dbReference type="SAM" id="MobiDB-lite"/>
    </source>
</evidence>
<gene>
    <name evidence="2" type="ORF">P873_13825</name>
</gene>
<evidence type="ECO:0008006" key="4">
    <source>
        <dbReference type="Google" id="ProtNLM"/>
    </source>
</evidence>
<dbReference type="RefSeq" id="WP_051240102.1">
    <property type="nucleotide sequence ID" value="NZ_AUFF01000012.1"/>
</dbReference>
<dbReference type="InterPro" id="IPR036583">
    <property type="entry name" value="23S_rRNA_IVS_sf"/>
</dbReference>
<protein>
    <recommendedName>
        <fullName evidence="4">Four helix bundle protein</fullName>
    </recommendedName>
</protein>
<proteinExistence type="predicted"/>
<dbReference type="STRING" id="1121013.GCA_000426365_02683"/>
<reference evidence="2 3" key="1">
    <citation type="submission" date="2013-09" db="EMBL/GenBank/DDBJ databases">
        <title>Genome sequencing of Arenimonas composti.</title>
        <authorList>
            <person name="Chen F."/>
            <person name="Wang G."/>
        </authorList>
    </citation>
    <scope>NUCLEOTIDE SEQUENCE [LARGE SCALE GENOMIC DNA]</scope>
    <source>
        <strain evidence="2 3">TR7-09</strain>
    </source>
</reference>
<comment type="caution">
    <text evidence="2">The sequence shown here is derived from an EMBL/GenBank/DDBJ whole genome shotgun (WGS) entry which is preliminary data.</text>
</comment>
<feature type="region of interest" description="Disordered" evidence="1">
    <location>
        <begin position="118"/>
        <end position="143"/>
    </location>
</feature>
<dbReference type="eggNOG" id="ENOG5032YWC">
    <property type="taxonomic scope" value="Bacteria"/>
</dbReference>